<dbReference type="GO" id="GO:0030288">
    <property type="term" value="C:outer membrane-bounded periplasmic space"/>
    <property type="evidence" value="ECO:0007669"/>
    <property type="project" value="UniProtKB-ARBA"/>
</dbReference>
<dbReference type="EMBL" id="QAID01000027">
    <property type="protein sequence ID" value="MDN4576871.1"/>
    <property type="molecule type" value="Genomic_DNA"/>
</dbReference>
<dbReference type="GO" id="GO:0015833">
    <property type="term" value="P:peptide transport"/>
    <property type="evidence" value="ECO:0007669"/>
    <property type="project" value="TreeGrafter"/>
</dbReference>
<reference evidence="3" key="1">
    <citation type="submission" date="2018-04" db="EMBL/GenBank/DDBJ databases">
        <authorList>
            <person name="Jy Z."/>
        </authorList>
    </citation>
    <scope>NUCLEOTIDE SEQUENCE</scope>
    <source>
        <strain evidence="4">AS13</strain>
        <strain evidence="3">LA18</strain>
    </source>
</reference>
<comment type="caution">
    <text evidence="3">The sequence shown here is derived from an EMBL/GenBank/DDBJ whole genome shotgun (WGS) entry which is preliminary data.</text>
</comment>
<dbReference type="GO" id="GO:0043190">
    <property type="term" value="C:ATP-binding cassette (ABC) transporter complex"/>
    <property type="evidence" value="ECO:0007669"/>
    <property type="project" value="InterPro"/>
</dbReference>
<dbReference type="InterPro" id="IPR000914">
    <property type="entry name" value="SBP_5_dom"/>
</dbReference>
<dbReference type="Pfam" id="PF00496">
    <property type="entry name" value="SBP_bac_5"/>
    <property type="match status" value="1"/>
</dbReference>
<sequence>MQSSNINRRQFLSASSTLLLSGLASPHLAWAGSSADTLRIGFVGGGANDAIDPHAMIGPSATAAIQTIFQQVTQIGPDFKLRNVLAEEITSNAKLDQWDVRLKKGVEFHNGKTLGARDLIFTLRRILDPKSPGYAAGQLAFIDPSAMTELDDHTVRFKLKLPYSLFATTIGDGGILGIVPEGYTGGTPIGTGMFKLKSFAPGQQIVLERFANYAGAKAPLSEIVLLNFNDHFARINALISGQIDVAQQVPVTMLKMLGKAPDIATQTSHTGLFNPFSMRTDTGPFKDVRVRQAMRLLVDREQVRKQAFLGNATICHDLYSPFDSAYDKSLVRQHDPAQAKALLRQAGQSDLRVQLLIAPVRYGMLEAAQVIANQARAIGVTIDIKKLEPSAARSSDVQNAPFTFGLFPGLTYLTMASISDGPYSTLNTSRFNTPEFTTLYNQSRGEGDAAKRADLFKQMQRIQFDQGGYLFPVFPDTVDAFHKRVKGVTPDATGTGIGRAEYGKLSLA</sequence>
<dbReference type="AlphaFoldDB" id="A0AAW7MHM2"/>
<dbReference type="Gene3D" id="3.90.76.10">
    <property type="entry name" value="Dipeptide-binding Protein, Domain 1"/>
    <property type="match status" value="1"/>
</dbReference>
<dbReference type="EMBL" id="QAIC01000027">
    <property type="protein sequence ID" value="MDN4572264.1"/>
    <property type="molecule type" value="Genomic_DNA"/>
</dbReference>
<dbReference type="RefSeq" id="WP_301236954.1">
    <property type="nucleotide sequence ID" value="NZ_QAID01000027.1"/>
</dbReference>
<dbReference type="InterPro" id="IPR006311">
    <property type="entry name" value="TAT_signal"/>
</dbReference>
<dbReference type="Gene3D" id="3.10.105.10">
    <property type="entry name" value="Dipeptide-binding Protein, Domain 3"/>
    <property type="match status" value="1"/>
</dbReference>
<accession>A0AAW7MHM2</accession>
<protein>
    <recommendedName>
        <fullName evidence="2">Solute-binding protein family 5 domain-containing protein</fullName>
    </recommendedName>
</protein>
<evidence type="ECO:0000313" key="3">
    <source>
        <dbReference type="EMBL" id="MDN4572264.1"/>
    </source>
</evidence>
<evidence type="ECO:0000256" key="1">
    <source>
        <dbReference type="SAM" id="SignalP"/>
    </source>
</evidence>
<evidence type="ECO:0000313" key="5">
    <source>
        <dbReference type="Proteomes" id="UP001172788"/>
    </source>
</evidence>
<keyword evidence="5" id="KW-1185">Reference proteome</keyword>
<gene>
    <name evidence="3" type="ORF">DBA34_03135</name>
    <name evidence="4" type="ORF">DBB29_01870</name>
</gene>
<evidence type="ECO:0000259" key="2">
    <source>
        <dbReference type="Pfam" id="PF00496"/>
    </source>
</evidence>
<dbReference type="Proteomes" id="UP001172788">
    <property type="component" value="Unassembled WGS sequence"/>
</dbReference>
<feature type="domain" description="Solute-binding protein family 5" evidence="2">
    <location>
        <begin position="81"/>
        <end position="403"/>
    </location>
</feature>
<dbReference type="PANTHER" id="PTHR30290">
    <property type="entry name" value="PERIPLASMIC BINDING COMPONENT OF ABC TRANSPORTER"/>
    <property type="match status" value="1"/>
</dbReference>
<dbReference type="InterPro" id="IPR030678">
    <property type="entry name" value="Peptide/Ni-bd"/>
</dbReference>
<dbReference type="InterPro" id="IPR039424">
    <property type="entry name" value="SBP_5"/>
</dbReference>
<name>A0AAW7MHM2_9BURK</name>
<dbReference type="PROSITE" id="PS51318">
    <property type="entry name" value="TAT"/>
    <property type="match status" value="1"/>
</dbReference>
<keyword evidence="1" id="KW-0732">Signal</keyword>
<dbReference type="GO" id="GO:1904680">
    <property type="term" value="F:peptide transmembrane transporter activity"/>
    <property type="evidence" value="ECO:0007669"/>
    <property type="project" value="TreeGrafter"/>
</dbReference>
<dbReference type="CDD" id="cd08503">
    <property type="entry name" value="PBP2_NikA_DppA_OppA_like_17"/>
    <property type="match status" value="1"/>
</dbReference>
<feature type="chain" id="PRO_5043465359" description="Solute-binding protein family 5 domain-containing protein" evidence="1">
    <location>
        <begin position="32"/>
        <end position="508"/>
    </location>
</feature>
<feature type="signal peptide" evidence="1">
    <location>
        <begin position="1"/>
        <end position="31"/>
    </location>
</feature>
<proteinExistence type="predicted"/>
<evidence type="ECO:0000313" key="6">
    <source>
        <dbReference type="Proteomes" id="UP001172791"/>
    </source>
</evidence>
<evidence type="ECO:0000313" key="4">
    <source>
        <dbReference type="EMBL" id="MDN4576871.1"/>
    </source>
</evidence>
<dbReference type="SUPFAM" id="SSF53850">
    <property type="entry name" value="Periplasmic binding protein-like II"/>
    <property type="match status" value="1"/>
</dbReference>
<organism evidence="3 6">
    <name type="scientific">Pandoraea cepalis</name>
    <dbReference type="NCBI Taxonomy" id="2508294"/>
    <lineage>
        <taxon>Bacteria</taxon>
        <taxon>Pseudomonadati</taxon>
        <taxon>Pseudomonadota</taxon>
        <taxon>Betaproteobacteria</taxon>
        <taxon>Burkholderiales</taxon>
        <taxon>Burkholderiaceae</taxon>
        <taxon>Pandoraea</taxon>
    </lineage>
</organism>
<dbReference type="Gene3D" id="3.40.190.10">
    <property type="entry name" value="Periplasmic binding protein-like II"/>
    <property type="match status" value="1"/>
</dbReference>
<dbReference type="PIRSF" id="PIRSF002741">
    <property type="entry name" value="MppA"/>
    <property type="match status" value="1"/>
</dbReference>
<dbReference type="Proteomes" id="UP001172791">
    <property type="component" value="Unassembled WGS sequence"/>
</dbReference>